<keyword evidence="1" id="KW-0732">Signal</keyword>
<protein>
    <recommendedName>
        <fullName evidence="2">NAD glycohydrolase translocation F5/8 type C domain-containing protein</fullName>
    </recommendedName>
</protein>
<dbReference type="RefSeq" id="WP_021331587.1">
    <property type="nucleotide sequence ID" value="NZ_AUZJ01000069.1"/>
</dbReference>
<dbReference type="STRING" id="1125725.HMPREF1325_1413"/>
<dbReference type="EMBL" id="AUZJ01000069">
    <property type="protein sequence ID" value="ERF59509.1"/>
    <property type="molecule type" value="Genomic_DNA"/>
</dbReference>
<sequence length="321" mass="37622">MKKMFLSVMFVSAFLCFANTESTQVQIDVYNRIDKEFDLGKRCLRYTEIGAVSKRDNIVIIKTWSDNYYIKKIDLDNIDKDMYGYCFFEYNKRKYLAIYGSNMFFSFDYLSPNISNAYEPGLSIKEAPFAFMQYIKPNDFESFLKKVTRYKRDALESWNAIPQFSIKKIEASPWYNEPTKSGIVSYRPDYLNMIFHEEAFLTNFLLRNPWVPGKEKDAAGIGESLTIEFAEPKDNIVVLNGYVDLEKRYLYKANNRVKTAVIASLDEGNPFEFEYRFEDFVHFAEIDFPAKVSKVSFTIKDVYNGEKWNDTCVTAVITRRD</sequence>
<evidence type="ECO:0000313" key="4">
    <source>
        <dbReference type="Proteomes" id="UP000016412"/>
    </source>
</evidence>
<reference evidence="3 4" key="1">
    <citation type="submission" date="2013-08" db="EMBL/GenBank/DDBJ databases">
        <authorList>
            <person name="Durkin A.S."/>
            <person name="Haft D.R."/>
            <person name="McCorrison J."/>
            <person name="Torralba M."/>
            <person name="Gillis M."/>
            <person name="Haft D.H."/>
            <person name="Methe B."/>
            <person name="Sutton G."/>
            <person name="Nelson K.E."/>
        </authorList>
    </citation>
    <scope>NUCLEOTIDE SEQUENCE [LARGE SCALE GENOMIC DNA]</scope>
    <source>
        <strain evidence="3 4">VPI DR56BR1116</strain>
    </source>
</reference>
<dbReference type="eggNOG" id="ENOG50341A1">
    <property type="taxonomic scope" value="Bacteria"/>
</dbReference>
<dbReference type="Pfam" id="PF25302">
    <property type="entry name" value="NADase_transloc"/>
    <property type="match status" value="1"/>
</dbReference>
<feature type="chain" id="PRO_5004612044" description="NAD glycohydrolase translocation F5/8 type C domain-containing protein" evidence="1">
    <location>
        <begin position="19"/>
        <end position="321"/>
    </location>
</feature>
<evidence type="ECO:0000259" key="2">
    <source>
        <dbReference type="Pfam" id="PF25302"/>
    </source>
</evidence>
<dbReference type="InterPro" id="IPR057561">
    <property type="entry name" value="NADase_transloc"/>
</dbReference>
<evidence type="ECO:0000256" key="1">
    <source>
        <dbReference type="SAM" id="SignalP"/>
    </source>
</evidence>
<dbReference type="PATRIC" id="fig|1125725.3.peg.2548"/>
<feature type="domain" description="NAD glycohydrolase translocation F5/8 type C" evidence="2">
    <location>
        <begin position="199"/>
        <end position="316"/>
    </location>
</feature>
<name>U1GS78_TRESO</name>
<gene>
    <name evidence="3" type="ORF">HMPREF1325_1413</name>
</gene>
<organism evidence="3 4">
    <name type="scientific">Treponema socranskii subsp. socranskii VPI DR56BR1116 = ATCC 35536</name>
    <dbReference type="NCBI Taxonomy" id="1125725"/>
    <lineage>
        <taxon>Bacteria</taxon>
        <taxon>Pseudomonadati</taxon>
        <taxon>Spirochaetota</taxon>
        <taxon>Spirochaetia</taxon>
        <taxon>Spirochaetales</taxon>
        <taxon>Treponemataceae</taxon>
        <taxon>Treponema</taxon>
    </lineage>
</organism>
<evidence type="ECO:0000313" key="3">
    <source>
        <dbReference type="EMBL" id="ERF59509.1"/>
    </source>
</evidence>
<dbReference type="NCBIfam" id="NF047619">
    <property type="entry name" value="NADase_discoid"/>
    <property type="match status" value="1"/>
</dbReference>
<dbReference type="Proteomes" id="UP000016412">
    <property type="component" value="Unassembled WGS sequence"/>
</dbReference>
<accession>U1GS78</accession>
<dbReference type="OrthoDB" id="370758at2"/>
<comment type="caution">
    <text evidence="3">The sequence shown here is derived from an EMBL/GenBank/DDBJ whole genome shotgun (WGS) entry which is preliminary data.</text>
</comment>
<feature type="signal peptide" evidence="1">
    <location>
        <begin position="1"/>
        <end position="18"/>
    </location>
</feature>
<dbReference type="AlphaFoldDB" id="U1GS78"/>
<proteinExistence type="predicted"/>